<name>A0A0B6YW68_9EUPU</name>
<evidence type="ECO:0000313" key="1">
    <source>
        <dbReference type="EMBL" id="CEK60574.1"/>
    </source>
</evidence>
<accession>A0A0B6YW68</accession>
<proteinExistence type="predicted"/>
<dbReference type="EMBL" id="HACG01013709">
    <property type="protein sequence ID" value="CEK60574.1"/>
    <property type="molecule type" value="Transcribed_RNA"/>
</dbReference>
<feature type="non-terminal residue" evidence="1">
    <location>
        <position position="1"/>
    </location>
</feature>
<sequence length="107" mass="11768">VQISPSVIRNLMERAAHAAYTGLKDQPDNAILKEKLDGVIKYFKDKEIPSAISSLLRAVQSMEENKRLAKHLFSAALGHVDASKELGHCRSLVNQALEELNKNAVSS</sequence>
<gene>
    <name evidence="1" type="primary">ORF39790</name>
</gene>
<protein>
    <submittedName>
        <fullName evidence="1">Uncharacterized protein</fullName>
    </submittedName>
</protein>
<organism evidence="1">
    <name type="scientific">Arion vulgaris</name>
    <dbReference type="NCBI Taxonomy" id="1028688"/>
    <lineage>
        <taxon>Eukaryota</taxon>
        <taxon>Metazoa</taxon>
        <taxon>Spiralia</taxon>
        <taxon>Lophotrochozoa</taxon>
        <taxon>Mollusca</taxon>
        <taxon>Gastropoda</taxon>
        <taxon>Heterobranchia</taxon>
        <taxon>Euthyneura</taxon>
        <taxon>Panpulmonata</taxon>
        <taxon>Eupulmonata</taxon>
        <taxon>Stylommatophora</taxon>
        <taxon>Helicina</taxon>
        <taxon>Arionoidea</taxon>
        <taxon>Arionidae</taxon>
        <taxon>Arion</taxon>
    </lineage>
</organism>
<dbReference type="AlphaFoldDB" id="A0A0B6YW68"/>
<reference evidence="1" key="1">
    <citation type="submission" date="2014-12" db="EMBL/GenBank/DDBJ databases">
        <title>Insight into the proteome of Arion vulgaris.</title>
        <authorList>
            <person name="Aradska J."/>
            <person name="Bulat T."/>
            <person name="Smidak R."/>
            <person name="Sarate P."/>
            <person name="Gangsoo J."/>
            <person name="Sialana F."/>
            <person name="Bilban M."/>
            <person name="Lubec G."/>
        </authorList>
    </citation>
    <scope>NUCLEOTIDE SEQUENCE</scope>
    <source>
        <tissue evidence="1">Skin</tissue>
    </source>
</reference>